<dbReference type="Pfam" id="PF21597">
    <property type="entry name" value="TetR_C_43"/>
    <property type="match status" value="1"/>
</dbReference>
<evidence type="ECO:0000259" key="6">
    <source>
        <dbReference type="PROSITE" id="PS50977"/>
    </source>
</evidence>
<name>A0A291RV77_9NOCA</name>
<evidence type="ECO:0000256" key="3">
    <source>
        <dbReference type="ARBA" id="ARBA00023163"/>
    </source>
</evidence>
<dbReference type="InterPro" id="IPR009057">
    <property type="entry name" value="Homeodomain-like_sf"/>
</dbReference>
<dbReference type="InterPro" id="IPR050109">
    <property type="entry name" value="HTH-type_TetR-like_transc_reg"/>
</dbReference>
<proteinExistence type="predicted"/>
<evidence type="ECO:0000256" key="4">
    <source>
        <dbReference type="PROSITE-ProRule" id="PRU00335"/>
    </source>
</evidence>
<feature type="DNA-binding region" description="H-T-H motif" evidence="4">
    <location>
        <begin position="101"/>
        <end position="120"/>
    </location>
</feature>
<dbReference type="KEGG" id="ntp:CRH09_02140"/>
<dbReference type="GO" id="GO:0000976">
    <property type="term" value="F:transcription cis-regulatory region binding"/>
    <property type="evidence" value="ECO:0007669"/>
    <property type="project" value="TreeGrafter"/>
</dbReference>
<dbReference type="GO" id="GO:0003700">
    <property type="term" value="F:DNA-binding transcription factor activity"/>
    <property type="evidence" value="ECO:0007669"/>
    <property type="project" value="TreeGrafter"/>
</dbReference>
<evidence type="ECO:0000256" key="5">
    <source>
        <dbReference type="SAM" id="MobiDB-lite"/>
    </source>
</evidence>
<evidence type="ECO:0000256" key="2">
    <source>
        <dbReference type="ARBA" id="ARBA00023125"/>
    </source>
</evidence>
<dbReference type="PANTHER" id="PTHR30055">
    <property type="entry name" value="HTH-TYPE TRANSCRIPTIONAL REGULATOR RUTR"/>
    <property type="match status" value="1"/>
</dbReference>
<keyword evidence="3" id="KW-0804">Transcription</keyword>
<accession>A0A291RV77</accession>
<organism evidence="7 8">
    <name type="scientific">Nocardia terpenica</name>
    <dbReference type="NCBI Taxonomy" id="455432"/>
    <lineage>
        <taxon>Bacteria</taxon>
        <taxon>Bacillati</taxon>
        <taxon>Actinomycetota</taxon>
        <taxon>Actinomycetes</taxon>
        <taxon>Mycobacteriales</taxon>
        <taxon>Nocardiaceae</taxon>
        <taxon>Nocardia</taxon>
    </lineage>
</organism>
<dbReference type="InterPro" id="IPR049445">
    <property type="entry name" value="TetR_SbtR-like_C"/>
</dbReference>
<evidence type="ECO:0000313" key="8">
    <source>
        <dbReference type="Proteomes" id="UP000221961"/>
    </source>
</evidence>
<keyword evidence="1" id="KW-0805">Transcription regulation</keyword>
<dbReference type="PROSITE" id="PS50977">
    <property type="entry name" value="HTH_TETR_2"/>
    <property type="match status" value="1"/>
</dbReference>
<dbReference type="Pfam" id="PF00440">
    <property type="entry name" value="TetR_N"/>
    <property type="match status" value="1"/>
</dbReference>
<feature type="region of interest" description="Disordered" evidence="5">
    <location>
        <begin position="1"/>
        <end position="36"/>
    </location>
</feature>
<dbReference type="AlphaFoldDB" id="A0A291RV77"/>
<gene>
    <name evidence="7" type="ORF">CRH09_02140</name>
</gene>
<keyword evidence="2 4" id="KW-0238">DNA-binding</keyword>
<dbReference type="Gene3D" id="1.10.357.10">
    <property type="entry name" value="Tetracycline Repressor, domain 2"/>
    <property type="match status" value="1"/>
</dbReference>
<feature type="domain" description="HTH tetR-type" evidence="6">
    <location>
        <begin position="79"/>
        <end position="138"/>
    </location>
</feature>
<dbReference type="PRINTS" id="PR00455">
    <property type="entry name" value="HTHTETR"/>
</dbReference>
<evidence type="ECO:0000256" key="1">
    <source>
        <dbReference type="ARBA" id="ARBA00023015"/>
    </source>
</evidence>
<dbReference type="InterPro" id="IPR036271">
    <property type="entry name" value="Tet_transcr_reg_TetR-rel_C_sf"/>
</dbReference>
<protein>
    <submittedName>
        <fullName evidence="7">TetR family transcriptional regulator</fullName>
    </submittedName>
</protein>
<dbReference type="SUPFAM" id="SSF46689">
    <property type="entry name" value="Homeodomain-like"/>
    <property type="match status" value="1"/>
</dbReference>
<reference evidence="7 8" key="1">
    <citation type="submission" date="2017-10" db="EMBL/GenBank/DDBJ databases">
        <title>Comparative genomics between pathogenic Norcardia.</title>
        <authorList>
            <person name="Zeng L."/>
        </authorList>
    </citation>
    <scope>NUCLEOTIDE SEQUENCE [LARGE SCALE GENOMIC DNA]</scope>
    <source>
        <strain evidence="7 8">NC_YFY_NT001</strain>
    </source>
</reference>
<sequence>MVRGALHDGHRKSVPPKPIRQCRPRDPGSRNQHTLAHGDPRAFKWTNSVRLPHATLSGRFSSTYFRRFAVPDDLRADARSNREQILAAAQVVFREFGVDVPMKEIADRAGVGVGTLYRRFPDRTALIGAVGNSYLSGLAELAATARREESDAWLTLCRFLHECVQLRLGALASAIEPILHGKVQGDPDLTEVRARVAEEVADMTARAQADGRLRADVTTGDIARLMTLQVYVPPDESYAEAVRRIMDIALDGLRAKGFRSR</sequence>
<dbReference type="SUPFAM" id="SSF48498">
    <property type="entry name" value="Tetracyclin repressor-like, C-terminal domain"/>
    <property type="match status" value="1"/>
</dbReference>
<dbReference type="InterPro" id="IPR001647">
    <property type="entry name" value="HTH_TetR"/>
</dbReference>
<evidence type="ECO:0000313" key="7">
    <source>
        <dbReference type="EMBL" id="ATL71423.1"/>
    </source>
</evidence>
<dbReference type="EMBL" id="CP023778">
    <property type="protein sequence ID" value="ATL71423.1"/>
    <property type="molecule type" value="Genomic_DNA"/>
</dbReference>
<dbReference type="Proteomes" id="UP000221961">
    <property type="component" value="Chromosome"/>
</dbReference>
<dbReference type="PANTHER" id="PTHR30055:SF234">
    <property type="entry name" value="HTH-TYPE TRANSCRIPTIONAL REGULATOR BETI"/>
    <property type="match status" value="1"/>
</dbReference>